<comment type="caution">
    <text evidence="1">The sequence shown here is derived from an EMBL/GenBank/DDBJ whole genome shotgun (WGS) entry which is preliminary data.</text>
</comment>
<organism evidence="1">
    <name type="scientific">marine sediment metagenome</name>
    <dbReference type="NCBI Taxonomy" id="412755"/>
    <lineage>
        <taxon>unclassified sequences</taxon>
        <taxon>metagenomes</taxon>
        <taxon>ecological metagenomes</taxon>
    </lineage>
</organism>
<name>A0A0F8Z376_9ZZZZ</name>
<protein>
    <recommendedName>
        <fullName evidence="2">3'(2'),5'-bisphosphate nucleotidase CysQ</fullName>
    </recommendedName>
</protein>
<evidence type="ECO:0008006" key="2">
    <source>
        <dbReference type="Google" id="ProtNLM"/>
    </source>
</evidence>
<feature type="non-terminal residue" evidence="1">
    <location>
        <position position="78"/>
    </location>
</feature>
<proteinExistence type="predicted"/>
<dbReference type="Gene3D" id="3.30.540.10">
    <property type="entry name" value="Fructose-1,6-Bisphosphatase, subunit A, domain 1"/>
    <property type="match status" value="1"/>
</dbReference>
<reference evidence="1" key="1">
    <citation type="journal article" date="2015" name="Nature">
        <title>Complex archaea that bridge the gap between prokaryotes and eukaryotes.</title>
        <authorList>
            <person name="Spang A."/>
            <person name="Saw J.H."/>
            <person name="Jorgensen S.L."/>
            <person name="Zaremba-Niedzwiedzka K."/>
            <person name="Martijn J."/>
            <person name="Lind A.E."/>
            <person name="van Eijk R."/>
            <person name="Schleper C."/>
            <person name="Guy L."/>
            <person name="Ettema T.J."/>
        </authorList>
    </citation>
    <scope>NUCLEOTIDE SEQUENCE</scope>
</reference>
<sequence>MDNIQYTQLILTAIFAAKRAGEAILEVYNSDFAVERKDDNSPLTLADKRSHEIIMDDLRKTVEIKNSKHTHNNLTLPI</sequence>
<accession>A0A0F8Z376</accession>
<dbReference type="EMBL" id="LAZR01065950">
    <property type="protein sequence ID" value="KKK54526.1"/>
    <property type="molecule type" value="Genomic_DNA"/>
</dbReference>
<dbReference type="AlphaFoldDB" id="A0A0F8Z376"/>
<gene>
    <name evidence="1" type="ORF">LCGC14_3083800</name>
</gene>
<dbReference type="SUPFAM" id="SSF56655">
    <property type="entry name" value="Carbohydrate phosphatase"/>
    <property type="match status" value="1"/>
</dbReference>
<evidence type="ECO:0000313" key="1">
    <source>
        <dbReference type="EMBL" id="KKK54526.1"/>
    </source>
</evidence>